<sequence length="107" mass="11912">MTGWTTVAAHEEWIRGERNQELLRVFGPYVVMPWIRMVHVGVGFEAMPKDTGCGGMVMVVERYDGAWWSETTSFVEEGRCAWSLAGSDLARDGGDAFRFVGVQADGH</sequence>
<accession>A0A8I3A6X1</accession>
<gene>
    <name evidence="1" type="ORF">JVT61DRAFT_8852</name>
</gene>
<dbReference type="Proteomes" id="UP000683000">
    <property type="component" value="Unassembled WGS sequence"/>
</dbReference>
<comment type="caution">
    <text evidence="1">The sequence shown here is derived from an EMBL/GenBank/DDBJ whole genome shotgun (WGS) entry which is preliminary data.</text>
</comment>
<organism evidence="1 2">
    <name type="scientific">Boletus reticuloceps</name>
    <dbReference type="NCBI Taxonomy" id="495285"/>
    <lineage>
        <taxon>Eukaryota</taxon>
        <taxon>Fungi</taxon>
        <taxon>Dikarya</taxon>
        <taxon>Basidiomycota</taxon>
        <taxon>Agaricomycotina</taxon>
        <taxon>Agaricomycetes</taxon>
        <taxon>Agaricomycetidae</taxon>
        <taxon>Boletales</taxon>
        <taxon>Boletineae</taxon>
        <taxon>Boletaceae</taxon>
        <taxon>Boletoideae</taxon>
        <taxon>Boletus</taxon>
    </lineage>
</organism>
<name>A0A8I3A6X1_9AGAM</name>
<dbReference type="AlphaFoldDB" id="A0A8I3A6X1"/>
<reference evidence="1" key="1">
    <citation type="submission" date="2021-03" db="EMBL/GenBank/DDBJ databases">
        <title>Evolutionary innovations through gain and loss of genes in the ectomycorrhizal Boletales.</title>
        <authorList>
            <person name="Wu G."/>
            <person name="Miyauchi S."/>
            <person name="Morin E."/>
            <person name="Yang Z.-L."/>
            <person name="Xu J."/>
            <person name="Martin F.M."/>
        </authorList>
    </citation>
    <scope>NUCLEOTIDE SEQUENCE</scope>
    <source>
        <strain evidence="1">BR01</strain>
    </source>
</reference>
<keyword evidence="2" id="KW-1185">Reference proteome</keyword>
<dbReference type="EMBL" id="JAGFBS010000031">
    <property type="protein sequence ID" value="KAG6371855.1"/>
    <property type="molecule type" value="Genomic_DNA"/>
</dbReference>
<protein>
    <submittedName>
        <fullName evidence="1">Uncharacterized protein</fullName>
    </submittedName>
</protein>
<dbReference type="OrthoDB" id="3542212at2759"/>
<evidence type="ECO:0000313" key="2">
    <source>
        <dbReference type="Proteomes" id="UP000683000"/>
    </source>
</evidence>
<proteinExistence type="predicted"/>
<evidence type="ECO:0000313" key="1">
    <source>
        <dbReference type="EMBL" id="KAG6371855.1"/>
    </source>
</evidence>